<feature type="transmembrane region" description="Helical" evidence="1">
    <location>
        <begin position="164"/>
        <end position="185"/>
    </location>
</feature>
<dbReference type="PANTHER" id="PTHR40547:SF1">
    <property type="entry name" value="SLL0298 PROTEIN"/>
    <property type="match status" value="1"/>
</dbReference>
<dbReference type="PANTHER" id="PTHR40547">
    <property type="entry name" value="SLL0298 PROTEIN"/>
    <property type="match status" value="1"/>
</dbReference>
<dbReference type="RefSeq" id="WP_281840199.1">
    <property type="nucleotide sequence ID" value="NZ_BROH01000001.1"/>
</dbReference>
<evidence type="ECO:0000313" key="4">
    <source>
        <dbReference type="Proteomes" id="UP001144205"/>
    </source>
</evidence>
<protein>
    <recommendedName>
        <fullName evidence="2">DUF2062 domain-containing protein</fullName>
    </recommendedName>
</protein>
<accession>A0ABQ5LPM4</accession>
<evidence type="ECO:0000259" key="2">
    <source>
        <dbReference type="Pfam" id="PF09835"/>
    </source>
</evidence>
<dbReference type="Proteomes" id="UP001144205">
    <property type="component" value="Unassembled WGS sequence"/>
</dbReference>
<organism evidence="3 4">
    <name type="scientific">Sinisalibacter aestuarii</name>
    <dbReference type="NCBI Taxonomy" id="2949426"/>
    <lineage>
        <taxon>Bacteria</taxon>
        <taxon>Pseudomonadati</taxon>
        <taxon>Pseudomonadota</taxon>
        <taxon>Alphaproteobacteria</taxon>
        <taxon>Rhodobacterales</taxon>
        <taxon>Roseobacteraceae</taxon>
        <taxon>Sinisalibacter</taxon>
    </lineage>
</organism>
<name>A0ABQ5LPM4_9RHOB</name>
<keyword evidence="1" id="KW-0472">Membrane</keyword>
<keyword evidence="4" id="KW-1185">Reference proteome</keyword>
<comment type="caution">
    <text evidence="3">The sequence shown here is derived from an EMBL/GenBank/DDBJ whole genome shotgun (WGS) entry which is preliminary data.</text>
</comment>
<gene>
    <name evidence="3" type="ORF">STA1M1_01000</name>
</gene>
<dbReference type="Pfam" id="PF09835">
    <property type="entry name" value="DUF2062"/>
    <property type="match status" value="1"/>
</dbReference>
<keyword evidence="1" id="KW-0812">Transmembrane</keyword>
<keyword evidence="1" id="KW-1133">Transmembrane helix</keyword>
<sequence length="226" mass="25433">MFKRNPRTWARAVLEFFYPRGGWYRAARYVIHRIRRLPDPAHRISRGIAAGVFVCFTPFFGLHFVTAVLIAWVIRGNILAALLATFVGNPLTFPFIAELSLDLGSRFLGMPMDMHLPQVVEAVGHALWDLWNNFLAIFTPRHAEWGGIQRLFHRVFLPYTVGGLMPGLGAAMIAYGLANPVITAYQKARIKRLKKRYEKRMAEQAIRAEAAAAAARSEGNGKGEVR</sequence>
<feature type="domain" description="DUF2062" evidence="2">
    <location>
        <begin position="25"/>
        <end position="190"/>
    </location>
</feature>
<dbReference type="EMBL" id="BROH01000001">
    <property type="protein sequence ID" value="GKY86231.1"/>
    <property type="molecule type" value="Genomic_DNA"/>
</dbReference>
<proteinExistence type="predicted"/>
<dbReference type="InterPro" id="IPR018639">
    <property type="entry name" value="DUF2062"/>
</dbReference>
<evidence type="ECO:0000313" key="3">
    <source>
        <dbReference type="EMBL" id="GKY86231.1"/>
    </source>
</evidence>
<feature type="transmembrane region" description="Helical" evidence="1">
    <location>
        <begin position="48"/>
        <end position="71"/>
    </location>
</feature>
<reference evidence="3" key="1">
    <citation type="journal article" date="2023" name="Int. J. Syst. Evol. Microbiol.">
        <title>Sinisalibacter aestuarii sp. nov., isolated from estuarine sediment of the Arakawa River.</title>
        <authorList>
            <person name="Arafat S.T."/>
            <person name="Hirano S."/>
            <person name="Sato A."/>
            <person name="Takeuchi K."/>
            <person name="Yasuda T."/>
            <person name="Terahara T."/>
            <person name="Hamada M."/>
            <person name="Kobayashi T."/>
        </authorList>
    </citation>
    <scope>NUCLEOTIDE SEQUENCE</scope>
    <source>
        <strain evidence="3">B-399</strain>
    </source>
</reference>
<evidence type="ECO:0000256" key="1">
    <source>
        <dbReference type="SAM" id="Phobius"/>
    </source>
</evidence>